<accession>A0A8J2NXQ6</accession>
<dbReference type="Proteomes" id="UP000708208">
    <property type="component" value="Unassembled WGS sequence"/>
</dbReference>
<keyword evidence="1" id="KW-0812">Transmembrane</keyword>
<dbReference type="AlphaFoldDB" id="A0A8J2NXQ6"/>
<feature type="non-terminal residue" evidence="2">
    <location>
        <position position="1"/>
    </location>
</feature>
<gene>
    <name evidence="2" type="ORF">AFUS01_LOCUS11797</name>
</gene>
<reference evidence="2" key="1">
    <citation type="submission" date="2021-06" db="EMBL/GenBank/DDBJ databases">
        <authorList>
            <person name="Hodson N. C."/>
            <person name="Mongue J. A."/>
            <person name="Jaron S. K."/>
        </authorList>
    </citation>
    <scope>NUCLEOTIDE SEQUENCE</scope>
</reference>
<keyword evidence="3" id="KW-1185">Reference proteome</keyword>
<feature type="transmembrane region" description="Helical" evidence="1">
    <location>
        <begin position="127"/>
        <end position="150"/>
    </location>
</feature>
<dbReference type="EMBL" id="CAJVCH010091465">
    <property type="protein sequence ID" value="CAG7722673.1"/>
    <property type="molecule type" value="Genomic_DNA"/>
</dbReference>
<feature type="transmembrane region" description="Helical" evidence="1">
    <location>
        <begin position="102"/>
        <end position="121"/>
    </location>
</feature>
<feature type="transmembrane region" description="Helical" evidence="1">
    <location>
        <begin position="56"/>
        <end position="82"/>
    </location>
</feature>
<evidence type="ECO:0000313" key="3">
    <source>
        <dbReference type="Proteomes" id="UP000708208"/>
    </source>
</evidence>
<keyword evidence="1" id="KW-0472">Membrane</keyword>
<name>A0A8J2NXQ6_9HEXA</name>
<keyword evidence="1" id="KW-1133">Transmembrane helix</keyword>
<protein>
    <submittedName>
        <fullName evidence="2">Uncharacterized protein</fullName>
    </submittedName>
</protein>
<proteinExistence type="predicted"/>
<evidence type="ECO:0000313" key="2">
    <source>
        <dbReference type="EMBL" id="CAG7722673.1"/>
    </source>
</evidence>
<organism evidence="2 3">
    <name type="scientific">Allacma fusca</name>
    <dbReference type="NCBI Taxonomy" id="39272"/>
    <lineage>
        <taxon>Eukaryota</taxon>
        <taxon>Metazoa</taxon>
        <taxon>Ecdysozoa</taxon>
        <taxon>Arthropoda</taxon>
        <taxon>Hexapoda</taxon>
        <taxon>Collembola</taxon>
        <taxon>Symphypleona</taxon>
        <taxon>Sminthuridae</taxon>
        <taxon>Allacma</taxon>
    </lineage>
</organism>
<comment type="caution">
    <text evidence="2">The sequence shown here is derived from an EMBL/GenBank/DDBJ whole genome shotgun (WGS) entry which is preliminary data.</text>
</comment>
<evidence type="ECO:0000256" key="1">
    <source>
        <dbReference type="SAM" id="Phobius"/>
    </source>
</evidence>
<sequence>EFYGLAIVPIIYGIILIIPPITDYLLDQKNEEAEGTEAPPGLGHGPIIHFDTRLTLAVYVTIVVMGLVGVHTIQGFMGLVLFHASTKIVVEPLEASSKFRGYLIWSAVFLVFLLISLILYTSLIFHFLNWIIMSFLIVQIVFRALTMLFVHSCRVAIRRQFLHSEVPWINPSLPTATL</sequence>